<evidence type="ECO:0000313" key="2">
    <source>
        <dbReference type="Proteomes" id="UP000321764"/>
    </source>
</evidence>
<organism evidence="1 2">
    <name type="scientific">Reinekea thalattae</name>
    <dbReference type="NCBI Taxonomy" id="2593301"/>
    <lineage>
        <taxon>Bacteria</taxon>
        <taxon>Pseudomonadati</taxon>
        <taxon>Pseudomonadota</taxon>
        <taxon>Gammaproteobacteria</taxon>
        <taxon>Oceanospirillales</taxon>
        <taxon>Saccharospirillaceae</taxon>
        <taxon>Reinekea</taxon>
    </lineage>
</organism>
<dbReference type="Proteomes" id="UP000321764">
    <property type="component" value="Unassembled WGS sequence"/>
</dbReference>
<sequence length="115" mass="13650">MMFFRRTVKQPEVMLACVDIKDGQLIHRRSNGALTCVDIDDLRRAELRVLEQQLYWYLEDQRGAFALIAERTEGIGRVRRYLSSWRGFDYDGLLRFDSEQQSHLQLWPMLLERAA</sequence>
<keyword evidence="2" id="KW-1185">Reference proteome</keyword>
<evidence type="ECO:0000313" key="1">
    <source>
        <dbReference type="EMBL" id="TXR54229.1"/>
    </source>
</evidence>
<dbReference type="AlphaFoldDB" id="A0A5C8ZAB7"/>
<dbReference type="RefSeq" id="WP_147713627.1">
    <property type="nucleotide sequence ID" value="NZ_VKAD01000001.1"/>
</dbReference>
<comment type="caution">
    <text evidence="1">The sequence shown here is derived from an EMBL/GenBank/DDBJ whole genome shotgun (WGS) entry which is preliminary data.</text>
</comment>
<dbReference type="OrthoDB" id="6196782at2"/>
<accession>A0A5C8ZAB7</accession>
<proteinExistence type="predicted"/>
<reference evidence="1 2" key="1">
    <citation type="submission" date="2019-07" db="EMBL/GenBank/DDBJ databases">
        <title>Reinekea sp. strain SSH23 genome sequencing and assembly.</title>
        <authorList>
            <person name="Kim I."/>
        </authorList>
    </citation>
    <scope>NUCLEOTIDE SEQUENCE [LARGE SCALE GENOMIC DNA]</scope>
    <source>
        <strain evidence="1 2">SSH23</strain>
    </source>
</reference>
<protein>
    <submittedName>
        <fullName evidence="1">Uncharacterized protein</fullName>
    </submittedName>
</protein>
<gene>
    <name evidence="1" type="ORF">FME95_06745</name>
</gene>
<dbReference type="EMBL" id="VKAD01000001">
    <property type="protein sequence ID" value="TXR54229.1"/>
    <property type="molecule type" value="Genomic_DNA"/>
</dbReference>
<name>A0A5C8ZAB7_9GAMM</name>